<dbReference type="KEGG" id="cre:CHLRE_06g266200v5"/>
<dbReference type="PaxDb" id="3055-EDP08245"/>
<dbReference type="AlphaFoldDB" id="A0A2K3DN22"/>
<dbReference type="InterPro" id="IPR036322">
    <property type="entry name" value="WD40_repeat_dom_sf"/>
</dbReference>
<dbReference type="RefSeq" id="XP_042923569.1">
    <property type="nucleotide sequence ID" value="XM_043062862.1"/>
</dbReference>
<dbReference type="Gramene" id="PNW81918">
    <property type="protein sequence ID" value="PNW81918"/>
    <property type="gene ID" value="CHLRE_06g266200v5"/>
</dbReference>
<reference evidence="2 3" key="1">
    <citation type="journal article" date="2007" name="Science">
        <title>The Chlamydomonas genome reveals the evolution of key animal and plant functions.</title>
        <authorList>
            <person name="Merchant S.S."/>
            <person name="Prochnik S.E."/>
            <person name="Vallon O."/>
            <person name="Harris E.H."/>
            <person name="Karpowicz S.J."/>
            <person name="Witman G.B."/>
            <person name="Terry A."/>
            <person name="Salamov A."/>
            <person name="Fritz-Laylin L.K."/>
            <person name="Marechal-Drouard L."/>
            <person name="Marshall W.F."/>
            <person name="Qu L.H."/>
            <person name="Nelson D.R."/>
            <person name="Sanderfoot A.A."/>
            <person name="Spalding M.H."/>
            <person name="Kapitonov V.V."/>
            <person name="Ren Q."/>
            <person name="Ferris P."/>
            <person name="Lindquist E."/>
            <person name="Shapiro H."/>
            <person name="Lucas S.M."/>
            <person name="Grimwood J."/>
            <person name="Schmutz J."/>
            <person name="Cardol P."/>
            <person name="Cerutti H."/>
            <person name="Chanfreau G."/>
            <person name="Chen C.L."/>
            <person name="Cognat V."/>
            <person name="Croft M.T."/>
            <person name="Dent R."/>
            <person name="Dutcher S."/>
            <person name="Fernandez E."/>
            <person name="Fukuzawa H."/>
            <person name="Gonzalez-Ballester D."/>
            <person name="Gonzalez-Halphen D."/>
            <person name="Hallmann A."/>
            <person name="Hanikenne M."/>
            <person name="Hippler M."/>
            <person name="Inwood W."/>
            <person name="Jabbari K."/>
            <person name="Kalanon M."/>
            <person name="Kuras R."/>
            <person name="Lefebvre P.A."/>
            <person name="Lemaire S.D."/>
            <person name="Lobanov A.V."/>
            <person name="Lohr M."/>
            <person name="Manuell A."/>
            <person name="Meier I."/>
            <person name="Mets L."/>
            <person name="Mittag M."/>
            <person name="Mittelmeier T."/>
            <person name="Moroney J.V."/>
            <person name="Moseley J."/>
            <person name="Napoli C."/>
            <person name="Nedelcu A.M."/>
            <person name="Niyogi K."/>
            <person name="Novoselov S.V."/>
            <person name="Paulsen I.T."/>
            <person name="Pazour G."/>
            <person name="Purton S."/>
            <person name="Ral J.P."/>
            <person name="Riano-Pachon D.M."/>
            <person name="Riekhof W."/>
            <person name="Rymarquis L."/>
            <person name="Schroda M."/>
            <person name="Stern D."/>
            <person name="Umen J."/>
            <person name="Willows R."/>
            <person name="Wilson N."/>
            <person name="Zimmer S.L."/>
            <person name="Allmer J."/>
            <person name="Balk J."/>
            <person name="Bisova K."/>
            <person name="Chen C.J."/>
            <person name="Elias M."/>
            <person name="Gendler K."/>
            <person name="Hauser C."/>
            <person name="Lamb M.R."/>
            <person name="Ledford H."/>
            <person name="Long J.C."/>
            <person name="Minagawa J."/>
            <person name="Page M.D."/>
            <person name="Pan J."/>
            <person name="Pootakham W."/>
            <person name="Roje S."/>
            <person name="Rose A."/>
            <person name="Stahlberg E."/>
            <person name="Terauchi A.M."/>
            <person name="Yang P."/>
            <person name="Ball S."/>
            <person name="Bowler C."/>
            <person name="Dieckmann C.L."/>
            <person name="Gladyshev V.N."/>
            <person name="Green P."/>
            <person name="Jorgensen R."/>
            <person name="Mayfield S."/>
            <person name="Mueller-Roeber B."/>
            <person name="Rajamani S."/>
            <person name="Sayre R.T."/>
            <person name="Brokstein P."/>
            <person name="Dubchak I."/>
            <person name="Goodstein D."/>
            <person name="Hornick L."/>
            <person name="Huang Y.W."/>
            <person name="Jhaveri J."/>
            <person name="Luo Y."/>
            <person name="Martinez D."/>
            <person name="Ngau W.C."/>
            <person name="Otillar B."/>
            <person name="Poliakov A."/>
            <person name="Porter A."/>
            <person name="Szajkowski L."/>
            <person name="Werner G."/>
            <person name="Zhou K."/>
            <person name="Grigoriev I.V."/>
            <person name="Rokhsar D.S."/>
            <person name="Grossman A.R."/>
        </authorList>
    </citation>
    <scope>NUCLEOTIDE SEQUENCE [LARGE SCALE GENOMIC DNA]</scope>
    <source>
        <strain evidence="3">CC-503</strain>
    </source>
</reference>
<dbReference type="GeneID" id="5721939"/>
<organism evidence="2 3">
    <name type="scientific">Chlamydomonas reinhardtii</name>
    <name type="common">Chlamydomonas smithii</name>
    <dbReference type="NCBI Taxonomy" id="3055"/>
    <lineage>
        <taxon>Eukaryota</taxon>
        <taxon>Viridiplantae</taxon>
        <taxon>Chlorophyta</taxon>
        <taxon>core chlorophytes</taxon>
        <taxon>Chlorophyceae</taxon>
        <taxon>CS clade</taxon>
        <taxon>Chlamydomonadales</taxon>
        <taxon>Chlamydomonadaceae</taxon>
        <taxon>Chlamydomonas</taxon>
    </lineage>
</organism>
<protein>
    <submittedName>
        <fullName evidence="2">Uncharacterized protein</fullName>
    </submittedName>
</protein>
<dbReference type="Gene3D" id="2.130.10.10">
    <property type="entry name" value="YVTN repeat-like/Quinoprotein amine dehydrogenase"/>
    <property type="match status" value="1"/>
</dbReference>
<feature type="compositionally biased region" description="Low complexity" evidence="1">
    <location>
        <begin position="238"/>
        <end position="252"/>
    </location>
</feature>
<dbReference type="SUPFAM" id="SSF50978">
    <property type="entry name" value="WD40 repeat-like"/>
    <property type="match status" value="1"/>
</dbReference>
<feature type="compositionally biased region" description="Gly residues" evidence="1">
    <location>
        <begin position="273"/>
        <end position="298"/>
    </location>
</feature>
<proteinExistence type="predicted"/>
<keyword evidence="3" id="KW-1185">Reference proteome</keyword>
<feature type="region of interest" description="Disordered" evidence="1">
    <location>
        <begin position="238"/>
        <end position="329"/>
    </location>
</feature>
<dbReference type="ExpressionAtlas" id="A0A2K3DN22">
    <property type="expression patterns" value="baseline"/>
</dbReference>
<name>A0A2K3DN22_CHLRE</name>
<evidence type="ECO:0000313" key="2">
    <source>
        <dbReference type="EMBL" id="PNW81918.1"/>
    </source>
</evidence>
<evidence type="ECO:0000313" key="3">
    <source>
        <dbReference type="Proteomes" id="UP000006906"/>
    </source>
</evidence>
<dbReference type="InterPro" id="IPR015943">
    <property type="entry name" value="WD40/YVTN_repeat-like_dom_sf"/>
</dbReference>
<gene>
    <name evidence="2" type="ORF">CHLRE_06g266200v5</name>
</gene>
<accession>A0A2K3DN22</accession>
<dbReference type="Proteomes" id="UP000006906">
    <property type="component" value="Chromosome 6"/>
</dbReference>
<sequence>MPEAPAATAVIPPHDAPYDPAGEDWVVTGCVDGCIRLWHVPSRTLLRAMSGHRDVVWSAAEAEVKPQPKHIMPSIWAAAMQDAADDAVEEGIRKQLTSSTAADKLDSTGLNLKSAWCAFTMATPPLEAMDFIKLKIRPPGKPEFVLDPDRSIDLKVYFFGDGDDGQTTTVALPSLEPLNRAFEGGLTAHYRDAAELALGLTAVRKGYISMNSGEVTAISSTPPPTPLPLVTDAAAAASGSTSGVGTRRTISSSGGGASGSSNGEGAHDTCSSSGGGASGSSSGGGASASSSGGGGSSVGGTPPMLVPNVDDPTLAAEIMPVGQKSVADA</sequence>
<dbReference type="EMBL" id="CM008967">
    <property type="protein sequence ID" value="PNW81918.1"/>
    <property type="molecule type" value="Genomic_DNA"/>
</dbReference>
<evidence type="ECO:0000256" key="1">
    <source>
        <dbReference type="SAM" id="MobiDB-lite"/>
    </source>
</evidence>
<dbReference type="InParanoid" id="A0A2K3DN22"/>